<protein>
    <recommendedName>
        <fullName evidence="3">Transposase</fullName>
    </recommendedName>
</protein>
<dbReference type="AlphaFoldDB" id="A0A173U0N5"/>
<name>A0A173U0N5_ANAHA</name>
<organism evidence="1 2">
    <name type="scientific">Anaerostipes hadrus</name>
    <dbReference type="NCBI Taxonomy" id="649756"/>
    <lineage>
        <taxon>Bacteria</taxon>
        <taxon>Bacillati</taxon>
        <taxon>Bacillota</taxon>
        <taxon>Clostridia</taxon>
        <taxon>Lachnospirales</taxon>
        <taxon>Lachnospiraceae</taxon>
        <taxon>Anaerostipes</taxon>
    </lineage>
</organism>
<evidence type="ECO:0008006" key="3">
    <source>
        <dbReference type="Google" id="ProtNLM"/>
    </source>
</evidence>
<sequence length="54" mass="6516">MYTRKEKETAIELYLKNNKNATKTVWKLGDPSVPTLIEWYRKQTKKNYPKKKNV</sequence>
<accession>A0A173U0N5</accession>
<evidence type="ECO:0000313" key="2">
    <source>
        <dbReference type="Proteomes" id="UP000095553"/>
    </source>
</evidence>
<dbReference type="RefSeq" id="WP_155511640.1">
    <property type="nucleotide sequence ID" value="NZ_CP143954.1"/>
</dbReference>
<dbReference type="EMBL" id="CYXY01000015">
    <property type="protein sequence ID" value="CUN08090.1"/>
    <property type="molecule type" value="Genomic_DNA"/>
</dbReference>
<proteinExistence type="predicted"/>
<evidence type="ECO:0000313" key="1">
    <source>
        <dbReference type="EMBL" id="CUN08090.1"/>
    </source>
</evidence>
<reference evidence="1 2" key="1">
    <citation type="submission" date="2015-09" db="EMBL/GenBank/DDBJ databases">
        <authorList>
            <consortium name="Pathogen Informatics"/>
        </authorList>
    </citation>
    <scope>NUCLEOTIDE SEQUENCE [LARGE SCALE GENOMIC DNA]</scope>
    <source>
        <strain evidence="1 2">2789STDY5834959</strain>
    </source>
</reference>
<dbReference type="Proteomes" id="UP000095553">
    <property type="component" value="Unassembled WGS sequence"/>
</dbReference>
<gene>
    <name evidence="1" type="ORF">ERS852571_02403</name>
</gene>